<evidence type="ECO:0000256" key="1">
    <source>
        <dbReference type="ARBA" id="ARBA00022679"/>
    </source>
</evidence>
<dbReference type="EMBL" id="RXHU01000002">
    <property type="protein sequence ID" value="RTE11770.1"/>
    <property type="molecule type" value="Genomic_DNA"/>
</dbReference>
<dbReference type="RefSeq" id="WP_126139200.1">
    <property type="nucleotide sequence ID" value="NZ_RXHU01000002.1"/>
</dbReference>
<accession>A0A430JL84</accession>
<evidence type="ECO:0000313" key="4">
    <source>
        <dbReference type="EMBL" id="RTE11770.1"/>
    </source>
</evidence>
<dbReference type="InterPro" id="IPR000182">
    <property type="entry name" value="GNAT_dom"/>
</dbReference>
<dbReference type="AlphaFoldDB" id="A0A430JL84"/>
<proteinExistence type="predicted"/>
<organism evidence="4 5">
    <name type="scientific">Paenibacillus whitsoniae</name>
    <dbReference type="NCBI Taxonomy" id="2496558"/>
    <lineage>
        <taxon>Bacteria</taxon>
        <taxon>Bacillati</taxon>
        <taxon>Bacillota</taxon>
        <taxon>Bacilli</taxon>
        <taxon>Bacillales</taxon>
        <taxon>Paenibacillaceae</taxon>
        <taxon>Paenibacillus</taxon>
    </lineage>
</organism>
<name>A0A430JL84_9BACL</name>
<dbReference type="OrthoDB" id="9798006at2"/>
<dbReference type="PANTHER" id="PTHR43072:SF23">
    <property type="entry name" value="UPF0039 PROTEIN C11D3.02C"/>
    <property type="match status" value="1"/>
</dbReference>
<dbReference type="SUPFAM" id="SSF55729">
    <property type="entry name" value="Acyl-CoA N-acyltransferases (Nat)"/>
    <property type="match status" value="1"/>
</dbReference>
<dbReference type="Proteomes" id="UP000276128">
    <property type="component" value="Unassembled WGS sequence"/>
</dbReference>
<dbReference type="Gene3D" id="3.40.630.30">
    <property type="match status" value="1"/>
</dbReference>
<gene>
    <name evidence="4" type="ORF">EJQ19_00220</name>
</gene>
<dbReference type="PANTHER" id="PTHR43072">
    <property type="entry name" value="N-ACETYLTRANSFERASE"/>
    <property type="match status" value="1"/>
</dbReference>
<keyword evidence="1 4" id="KW-0808">Transferase</keyword>
<feature type="domain" description="N-acetyltransferase" evidence="3">
    <location>
        <begin position="5"/>
        <end position="157"/>
    </location>
</feature>
<dbReference type="GO" id="GO:0016747">
    <property type="term" value="F:acyltransferase activity, transferring groups other than amino-acyl groups"/>
    <property type="evidence" value="ECO:0007669"/>
    <property type="project" value="InterPro"/>
</dbReference>
<sequence length="170" mass="19729">MTNSLEFVDMEERHLPSVQAIYNYYVANTTISFHTQAQTLEEMRKNVINSNPRYRTYVIEREEAVIGYALFTKHKDKQAYDTTAEVTIYMDPNHVGQKIGPEVLAFLEGKALELGFHALVATICTENERSIRMFERSGYVRCALFKEIGFKFDRWLDIASYQKILGNARQ</sequence>
<evidence type="ECO:0000259" key="3">
    <source>
        <dbReference type="PROSITE" id="PS51186"/>
    </source>
</evidence>
<dbReference type="CDD" id="cd04301">
    <property type="entry name" value="NAT_SF"/>
    <property type="match status" value="1"/>
</dbReference>
<keyword evidence="5" id="KW-1185">Reference proteome</keyword>
<dbReference type="Pfam" id="PF00583">
    <property type="entry name" value="Acetyltransf_1"/>
    <property type="match status" value="1"/>
</dbReference>
<evidence type="ECO:0000313" key="5">
    <source>
        <dbReference type="Proteomes" id="UP000276128"/>
    </source>
</evidence>
<dbReference type="InterPro" id="IPR016181">
    <property type="entry name" value="Acyl_CoA_acyltransferase"/>
</dbReference>
<keyword evidence="2" id="KW-0012">Acyltransferase</keyword>
<dbReference type="PROSITE" id="PS51186">
    <property type="entry name" value="GNAT"/>
    <property type="match status" value="1"/>
</dbReference>
<protein>
    <submittedName>
        <fullName evidence="4">N-acetyltransferase family protein</fullName>
    </submittedName>
</protein>
<evidence type="ECO:0000256" key="2">
    <source>
        <dbReference type="ARBA" id="ARBA00023315"/>
    </source>
</evidence>
<reference evidence="4 5" key="1">
    <citation type="submission" date="2018-12" db="EMBL/GenBank/DDBJ databases">
        <title>Bacillus ochoae sp. nov., Paenibacillus whitsoniae sp. nov., Paenibacillus spiritus sp. nov. Isolated from the Mars Exploration Rover during spacecraft assembly.</title>
        <authorList>
            <person name="Seuylemezian A."/>
            <person name="Vaishampayan P."/>
        </authorList>
    </citation>
    <scope>NUCLEOTIDE SEQUENCE [LARGE SCALE GENOMIC DNA]</scope>
    <source>
        <strain evidence="4 5">MER 54</strain>
    </source>
</reference>
<comment type="caution">
    <text evidence="4">The sequence shown here is derived from an EMBL/GenBank/DDBJ whole genome shotgun (WGS) entry which is preliminary data.</text>
</comment>